<evidence type="ECO:0000256" key="1">
    <source>
        <dbReference type="ARBA" id="ARBA00001966"/>
    </source>
</evidence>
<sequence length="197" mass="22437">PCAETKLAILKQSIEQLISAGYVYIGMDHFAKPDDELSVAQQQGKLYRNFQGYATHADCDLVGMGITAIGTINNSFAQNVKTLDEYQSHISAGNLAVYRGVKIDDDDRLRRAVIMQLICHFNLNFSQIESKYNINFNTYFADEIKQLMLMCDDELIKMNNQSIDVLAKGRLLIRNVCMVFDRHLRNTQNNTRFSKAI</sequence>
<dbReference type="FunFam" id="1.10.10.920:FF:000002">
    <property type="entry name" value="Coproporphyrinogen-III oxidase"/>
    <property type="match status" value="1"/>
</dbReference>
<accession>A0A3B0XR30</accession>
<dbReference type="GO" id="GO:0051539">
    <property type="term" value="F:4 iron, 4 sulfur cluster binding"/>
    <property type="evidence" value="ECO:0007669"/>
    <property type="project" value="UniProtKB-KW"/>
</dbReference>
<keyword evidence="9" id="KW-0963">Cytoplasm</keyword>
<evidence type="ECO:0000256" key="12">
    <source>
        <dbReference type="ARBA" id="ARBA00023002"/>
    </source>
</evidence>
<dbReference type="Gene3D" id="1.10.10.920">
    <property type="match status" value="1"/>
</dbReference>
<keyword evidence="14" id="KW-0411">Iron-sulfur</keyword>
<keyword evidence="15" id="KW-0627">Porphyrin biosynthesis</keyword>
<keyword evidence="8" id="KW-0004">4Fe-4S</keyword>
<evidence type="ECO:0000256" key="11">
    <source>
        <dbReference type="ARBA" id="ARBA00022723"/>
    </source>
</evidence>
<name>A0A3B0XR30_9ZZZZ</name>
<evidence type="ECO:0000256" key="4">
    <source>
        <dbReference type="ARBA" id="ARBA00005493"/>
    </source>
</evidence>
<evidence type="ECO:0000256" key="13">
    <source>
        <dbReference type="ARBA" id="ARBA00023004"/>
    </source>
</evidence>
<keyword evidence="13" id="KW-0408">Iron</keyword>
<dbReference type="GO" id="GO:0006782">
    <property type="term" value="P:protoporphyrinogen IX biosynthetic process"/>
    <property type="evidence" value="ECO:0007669"/>
    <property type="project" value="TreeGrafter"/>
</dbReference>
<comment type="subunit">
    <text evidence="5">Monomer.</text>
</comment>
<comment type="cofactor">
    <cofactor evidence="1">
        <name>[4Fe-4S] cluster</name>
        <dbReference type="ChEBI" id="CHEBI:49883"/>
    </cofactor>
</comment>
<comment type="similarity">
    <text evidence="4">Belongs to the anaerobic coproporphyrinogen-III oxidase family.</text>
</comment>
<evidence type="ECO:0000256" key="7">
    <source>
        <dbReference type="ARBA" id="ARBA00020156"/>
    </source>
</evidence>
<gene>
    <name evidence="19" type="ORF">MNBD_GAMMA08-1260</name>
</gene>
<dbReference type="AlphaFoldDB" id="A0A3B0XR30"/>
<reference evidence="19" key="1">
    <citation type="submission" date="2018-06" db="EMBL/GenBank/DDBJ databases">
        <authorList>
            <person name="Zhirakovskaya E."/>
        </authorList>
    </citation>
    <scope>NUCLEOTIDE SEQUENCE</scope>
</reference>
<comment type="catalytic activity">
    <reaction evidence="17">
        <text>coproporphyrinogen III + 2 S-adenosyl-L-methionine = protoporphyrinogen IX + 2 5'-deoxyadenosine + 2 L-methionine + 2 CO2</text>
        <dbReference type="Rhea" id="RHEA:15425"/>
        <dbReference type="ChEBI" id="CHEBI:16526"/>
        <dbReference type="ChEBI" id="CHEBI:17319"/>
        <dbReference type="ChEBI" id="CHEBI:57307"/>
        <dbReference type="ChEBI" id="CHEBI:57309"/>
        <dbReference type="ChEBI" id="CHEBI:57844"/>
        <dbReference type="ChEBI" id="CHEBI:59789"/>
        <dbReference type="EC" id="1.3.98.3"/>
    </reaction>
</comment>
<dbReference type="EC" id="1.3.98.3" evidence="6"/>
<feature type="non-terminal residue" evidence="19">
    <location>
        <position position="1"/>
    </location>
</feature>
<evidence type="ECO:0000256" key="8">
    <source>
        <dbReference type="ARBA" id="ARBA00022485"/>
    </source>
</evidence>
<dbReference type="InterPro" id="IPR034505">
    <property type="entry name" value="Coproporphyrinogen-III_oxidase"/>
</dbReference>
<dbReference type="PANTHER" id="PTHR13932:SF6">
    <property type="entry name" value="OXYGEN-INDEPENDENT COPROPORPHYRINOGEN III OXIDASE"/>
    <property type="match status" value="1"/>
</dbReference>
<keyword evidence="12 19" id="KW-0560">Oxidoreductase</keyword>
<feature type="domain" description="HemN C-terminal" evidence="18">
    <location>
        <begin position="104"/>
        <end position="172"/>
    </location>
</feature>
<evidence type="ECO:0000256" key="14">
    <source>
        <dbReference type="ARBA" id="ARBA00023014"/>
    </source>
</evidence>
<protein>
    <recommendedName>
        <fullName evidence="7">Oxygen-independent coproporphyrinogen III oxidase</fullName>
        <ecNumber evidence="6">1.3.98.3</ecNumber>
    </recommendedName>
    <alternativeName>
        <fullName evidence="16">Coproporphyrinogen III dehydrogenase</fullName>
    </alternativeName>
</protein>
<evidence type="ECO:0000256" key="16">
    <source>
        <dbReference type="ARBA" id="ARBA00030263"/>
    </source>
</evidence>
<evidence type="ECO:0000256" key="6">
    <source>
        <dbReference type="ARBA" id="ARBA00011912"/>
    </source>
</evidence>
<evidence type="ECO:0000256" key="9">
    <source>
        <dbReference type="ARBA" id="ARBA00022490"/>
    </source>
</evidence>
<dbReference type="SUPFAM" id="SSF102114">
    <property type="entry name" value="Radical SAM enzymes"/>
    <property type="match status" value="1"/>
</dbReference>
<keyword evidence="11" id="KW-0479">Metal-binding</keyword>
<evidence type="ECO:0000313" key="19">
    <source>
        <dbReference type="EMBL" id="VAW58806.1"/>
    </source>
</evidence>
<comment type="pathway">
    <text evidence="3">Porphyrin-containing compound metabolism; protoporphyrin-IX biosynthesis; protoporphyrinogen-IX from coproporphyrinogen-III (AdoMet route): step 1/1.</text>
</comment>
<dbReference type="GO" id="GO:0046872">
    <property type="term" value="F:metal ion binding"/>
    <property type="evidence" value="ECO:0007669"/>
    <property type="project" value="UniProtKB-KW"/>
</dbReference>
<evidence type="ECO:0000256" key="15">
    <source>
        <dbReference type="ARBA" id="ARBA00023244"/>
    </source>
</evidence>
<evidence type="ECO:0000256" key="3">
    <source>
        <dbReference type="ARBA" id="ARBA00004785"/>
    </source>
</evidence>
<proteinExistence type="inferred from homology"/>
<organism evidence="19">
    <name type="scientific">hydrothermal vent metagenome</name>
    <dbReference type="NCBI Taxonomy" id="652676"/>
    <lineage>
        <taxon>unclassified sequences</taxon>
        <taxon>metagenomes</taxon>
        <taxon>ecological metagenomes</taxon>
    </lineage>
</organism>
<keyword evidence="10" id="KW-0949">S-adenosyl-L-methionine</keyword>
<evidence type="ECO:0000256" key="17">
    <source>
        <dbReference type="ARBA" id="ARBA00048321"/>
    </source>
</evidence>
<dbReference type="Pfam" id="PF06969">
    <property type="entry name" value="HemN_C"/>
    <property type="match status" value="1"/>
</dbReference>
<evidence type="ECO:0000259" key="18">
    <source>
        <dbReference type="Pfam" id="PF06969"/>
    </source>
</evidence>
<dbReference type="GO" id="GO:0051989">
    <property type="term" value="F:coproporphyrinogen dehydrogenase activity"/>
    <property type="evidence" value="ECO:0007669"/>
    <property type="project" value="UniProtKB-EC"/>
</dbReference>
<comment type="subcellular location">
    <subcellularLocation>
        <location evidence="2">Cytoplasm</location>
    </subcellularLocation>
</comment>
<dbReference type="EMBL" id="UOFH01000037">
    <property type="protein sequence ID" value="VAW58806.1"/>
    <property type="molecule type" value="Genomic_DNA"/>
</dbReference>
<evidence type="ECO:0000256" key="5">
    <source>
        <dbReference type="ARBA" id="ARBA00011245"/>
    </source>
</evidence>
<evidence type="ECO:0000256" key="10">
    <source>
        <dbReference type="ARBA" id="ARBA00022691"/>
    </source>
</evidence>
<dbReference type="InterPro" id="IPR010723">
    <property type="entry name" value="HemN_C"/>
</dbReference>
<dbReference type="PANTHER" id="PTHR13932">
    <property type="entry name" value="COPROPORPHYRINIGEN III OXIDASE"/>
    <property type="match status" value="1"/>
</dbReference>
<dbReference type="InterPro" id="IPR058240">
    <property type="entry name" value="rSAM_sf"/>
</dbReference>
<dbReference type="GO" id="GO:0005737">
    <property type="term" value="C:cytoplasm"/>
    <property type="evidence" value="ECO:0007669"/>
    <property type="project" value="UniProtKB-SubCell"/>
</dbReference>
<evidence type="ECO:0000256" key="2">
    <source>
        <dbReference type="ARBA" id="ARBA00004496"/>
    </source>
</evidence>